<dbReference type="Pfam" id="PF00672">
    <property type="entry name" value="HAMP"/>
    <property type="match status" value="1"/>
</dbReference>
<evidence type="ECO:0000313" key="18">
    <source>
        <dbReference type="Proteomes" id="UP000094652"/>
    </source>
</evidence>
<proteinExistence type="predicted"/>
<evidence type="ECO:0000256" key="12">
    <source>
        <dbReference type="ARBA" id="ARBA00023012"/>
    </source>
</evidence>
<accession>A0A1D7XKC0</accession>
<dbReference type="InterPro" id="IPR036097">
    <property type="entry name" value="HisK_dim/P_sf"/>
</dbReference>
<feature type="transmembrane region" description="Helical" evidence="14">
    <location>
        <begin position="167"/>
        <end position="187"/>
    </location>
</feature>
<dbReference type="OrthoDB" id="9762826at2"/>
<dbReference type="SMART" id="SM00304">
    <property type="entry name" value="HAMP"/>
    <property type="match status" value="1"/>
</dbReference>
<dbReference type="EC" id="2.7.13.3" evidence="3"/>
<sequence length="476" mass="55006">MKTIRTKLLLIFTVVMIFLVLCGIFLNSIFLESYYIYKNKKIFLSANKKITSKYINDKENMDEYIDMIDNIDNIRTIIVNENFNIEYNSFPKKEPNRRDRGLSKEIKETILENEDKLLNEYVYYIEQRHDDSMNKLIFISSMNNGKFIILSKSLKGIYESASIANQFYMLAALIVIIIGGIFIFIFSKKITKPIIEMSNVAENISNLKFDKRVHINLNDEMGSLGKSINKISEKLSTSINDLKEDVEKRKQLVRDMSHELKTPIGIIKGYAEGIKYGVAYDKEKIERYCSVLVEECDRMDRLIQELLNHSMMESGTVKINRTSFQIKEFVTKIIERFSQIFIDKCIDFKLVCENNYVISADSNMLEKAINNFITNAIDHVDGRRVIELTIENKEDGIEISVFNTGSYIQIENLEKIWDVYYKTDKARSRTYGGHGLGLSIVKLIADLHGGSTKVKNIEDGVIFSLKIPNCIIKLDK</sequence>
<dbReference type="PANTHER" id="PTHR45528:SF1">
    <property type="entry name" value="SENSOR HISTIDINE KINASE CPXA"/>
    <property type="match status" value="1"/>
</dbReference>
<dbReference type="InterPro" id="IPR003661">
    <property type="entry name" value="HisK_dim/P_dom"/>
</dbReference>
<feature type="domain" description="Histidine kinase" evidence="15">
    <location>
        <begin position="255"/>
        <end position="471"/>
    </location>
</feature>
<comment type="catalytic activity">
    <reaction evidence="1">
        <text>ATP + protein L-histidine = ADP + protein N-phospho-L-histidine.</text>
        <dbReference type="EC" id="2.7.13.3"/>
    </reaction>
</comment>
<evidence type="ECO:0000256" key="10">
    <source>
        <dbReference type="ARBA" id="ARBA00022840"/>
    </source>
</evidence>
<comment type="subcellular location">
    <subcellularLocation>
        <location evidence="2">Cell membrane</location>
        <topology evidence="2">Multi-pass membrane protein</topology>
    </subcellularLocation>
</comment>
<evidence type="ECO:0000256" key="5">
    <source>
        <dbReference type="ARBA" id="ARBA00022553"/>
    </source>
</evidence>
<dbReference type="STRING" id="394958.BGI42_08665"/>
<dbReference type="CDD" id="cd00075">
    <property type="entry name" value="HATPase"/>
    <property type="match status" value="1"/>
</dbReference>
<dbReference type="InterPro" id="IPR003660">
    <property type="entry name" value="HAMP_dom"/>
</dbReference>
<dbReference type="Proteomes" id="UP000094652">
    <property type="component" value="Chromosome"/>
</dbReference>
<dbReference type="CDD" id="cd00082">
    <property type="entry name" value="HisKA"/>
    <property type="match status" value="1"/>
</dbReference>
<dbReference type="KEGG" id="ctae:BGI42_08665"/>
<evidence type="ECO:0000256" key="7">
    <source>
        <dbReference type="ARBA" id="ARBA00022692"/>
    </source>
</evidence>
<keyword evidence="8" id="KW-0547">Nucleotide-binding</keyword>
<dbReference type="PROSITE" id="PS50109">
    <property type="entry name" value="HIS_KIN"/>
    <property type="match status" value="1"/>
</dbReference>
<dbReference type="EMBL" id="CP017253">
    <property type="protein sequence ID" value="AOR23793.1"/>
    <property type="molecule type" value="Genomic_DNA"/>
</dbReference>
<evidence type="ECO:0000256" key="6">
    <source>
        <dbReference type="ARBA" id="ARBA00022679"/>
    </source>
</evidence>
<dbReference type="GO" id="GO:0000155">
    <property type="term" value="F:phosphorelay sensor kinase activity"/>
    <property type="evidence" value="ECO:0007669"/>
    <property type="project" value="InterPro"/>
</dbReference>
<evidence type="ECO:0000256" key="4">
    <source>
        <dbReference type="ARBA" id="ARBA00022475"/>
    </source>
</evidence>
<dbReference type="RefSeq" id="WP_069679940.1">
    <property type="nucleotide sequence ID" value="NZ_CP017253.2"/>
</dbReference>
<evidence type="ECO:0000313" key="17">
    <source>
        <dbReference type="EMBL" id="AOR23793.1"/>
    </source>
</evidence>
<evidence type="ECO:0000256" key="8">
    <source>
        <dbReference type="ARBA" id="ARBA00022741"/>
    </source>
</evidence>
<keyword evidence="10" id="KW-0067">ATP-binding</keyword>
<keyword evidence="9 17" id="KW-0418">Kinase</keyword>
<gene>
    <name evidence="17" type="ORF">BGI42_08665</name>
</gene>
<dbReference type="SUPFAM" id="SSF47384">
    <property type="entry name" value="Homodimeric domain of signal transducing histidine kinase"/>
    <property type="match status" value="1"/>
</dbReference>
<keyword evidence="4" id="KW-1003">Cell membrane</keyword>
<dbReference type="AlphaFoldDB" id="A0A1D7XKC0"/>
<feature type="domain" description="HAMP" evidence="16">
    <location>
        <begin position="188"/>
        <end position="240"/>
    </location>
</feature>
<dbReference type="Pfam" id="PF00512">
    <property type="entry name" value="HisKA"/>
    <property type="match status" value="1"/>
</dbReference>
<dbReference type="GO" id="GO:0005886">
    <property type="term" value="C:plasma membrane"/>
    <property type="evidence" value="ECO:0007669"/>
    <property type="project" value="UniProtKB-SubCell"/>
</dbReference>
<keyword evidence="11 14" id="KW-1133">Transmembrane helix</keyword>
<dbReference type="Gene3D" id="6.10.340.10">
    <property type="match status" value="1"/>
</dbReference>
<keyword evidence="12" id="KW-0902">Two-component regulatory system</keyword>
<keyword evidence="5" id="KW-0597">Phosphoprotein</keyword>
<dbReference type="Gene3D" id="1.10.287.130">
    <property type="match status" value="1"/>
</dbReference>
<organism evidence="17 18">
    <name type="scientific">Clostridium taeniosporum</name>
    <dbReference type="NCBI Taxonomy" id="394958"/>
    <lineage>
        <taxon>Bacteria</taxon>
        <taxon>Bacillati</taxon>
        <taxon>Bacillota</taxon>
        <taxon>Clostridia</taxon>
        <taxon>Eubacteriales</taxon>
        <taxon>Clostridiaceae</taxon>
        <taxon>Clostridium</taxon>
    </lineage>
</organism>
<name>A0A1D7XKC0_9CLOT</name>
<evidence type="ECO:0000259" key="15">
    <source>
        <dbReference type="PROSITE" id="PS50109"/>
    </source>
</evidence>
<dbReference type="InterPro" id="IPR004358">
    <property type="entry name" value="Sig_transdc_His_kin-like_C"/>
</dbReference>
<dbReference type="Gene3D" id="3.30.565.10">
    <property type="entry name" value="Histidine kinase-like ATPase, C-terminal domain"/>
    <property type="match status" value="1"/>
</dbReference>
<dbReference type="InterPro" id="IPR036890">
    <property type="entry name" value="HATPase_C_sf"/>
</dbReference>
<dbReference type="PRINTS" id="PR00344">
    <property type="entry name" value="BCTRLSENSOR"/>
</dbReference>
<dbReference type="SMART" id="SM00388">
    <property type="entry name" value="HisKA"/>
    <property type="match status" value="1"/>
</dbReference>
<evidence type="ECO:0000259" key="16">
    <source>
        <dbReference type="PROSITE" id="PS50885"/>
    </source>
</evidence>
<dbReference type="SUPFAM" id="SSF55874">
    <property type="entry name" value="ATPase domain of HSP90 chaperone/DNA topoisomerase II/histidine kinase"/>
    <property type="match status" value="1"/>
</dbReference>
<reference evidence="18" key="1">
    <citation type="submission" date="2016-09" db="EMBL/GenBank/DDBJ databases">
        <title>Genomics of Clostridium taeniosporum, an organism which forms endospores with ribbon-like appendages.</title>
        <authorList>
            <person name="Walker J.R."/>
        </authorList>
    </citation>
    <scope>NUCLEOTIDE SEQUENCE [LARGE SCALE GENOMIC DNA]</scope>
    <source>
        <strain evidence="18">1/k</strain>
    </source>
</reference>
<protein>
    <recommendedName>
        <fullName evidence="3">histidine kinase</fullName>
        <ecNumber evidence="3">2.7.13.3</ecNumber>
    </recommendedName>
</protein>
<dbReference type="InterPro" id="IPR005467">
    <property type="entry name" value="His_kinase_dom"/>
</dbReference>
<dbReference type="CDD" id="cd06225">
    <property type="entry name" value="HAMP"/>
    <property type="match status" value="1"/>
</dbReference>
<dbReference type="SMART" id="SM00387">
    <property type="entry name" value="HATPase_c"/>
    <property type="match status" value="1"/>
</dbReference>
<keyword evidence="6" id="KW-0808">Transferase</keyword>
<dbReference type="SUPFAM" id="SSF158472">
    <property type="entry name" value="HAMP domain-like"/>
    <property type="match status" value="1"/>
</dbReference>
<dbReference type="GO" id="GO:0005524">
    <property type="term" value="F:ATP binding"/>
    <property type="evidence" value="ECO:0007669"/>
    <property type="project" value="UniProtKB-KW"/>
</dbReference>
<evidence type="ECO:0000256" key="3">
    <source>
        <dbReference type="ARBA" id="ARBA00012438"/>
    </source>
</evidence>
<evidence type="ECO:0000256" key="11">
    <source>
        <dbReference type="ARBA" id="ARBA00022989"/>
    </source>
</evidence>
<keyword evidence="13 14" id="KW-0472">Membrane</keyword>
<dbReference type="FunFam" id="1.10.287.130:FF:000001">
    <property type="entry name" value="Two-component sensor histidine kinase"/>
    <property type="match status" value="1"/>
</dbReference>
<evidence type="ECO:0000256" key="2">
    <source>
        <dbReference type="ARBA" id="ARBA00004651"/>
    </source>
</evidence>
<dbReference type="Pfam" id="PF02518">
    <property type="entry name" value="HATPase_c"/>
    <property type="match status" value="1"/>
</dbReference>
<evidence type="ECO:0000256" key="13">
    <source>
        <dbReference type="ARBA" id="ARBA00023136"/>
    </source>
</evidence>
<evidence type="ECO:0000256" key="9">
    <source>
        <dbReference type="ARBA" id="ARBA00022777"/>
    </source>
</evidence>
<keyword evidence="7 14" id="KW-0812">Transmembrane</keyword>
<dbReference type="PANTHER" id="PTHR45528">
    <property type="entry name" value="SENSOR HISTIDINE KINASE CPXA"/>
    <property type="match status" value="1"/>
</dbReference>
<dbReference type="PROSITE" id="PS50885">
    <property type="entry name" value="HAMP"/>
    <property type="match status" value="1"/>
</dbReference>
<evidence type="ECO:0000256" key="14">
    <source>
        <dbReference type="SAM" id="Phobius"/>
    </source>
</evidence>
<evidence type="ECO:0000256" key="1">
    <source>
        <dbReference type="ARBA" id="ARBA00000085"/>
    </source>
</evidence>
<dbReference type="InterPro" id="IPR003594">
    <property type="entry name" value="HATPase_dom"/>
</dbReference>
<keyword evidence="18" id="KW-1185">Reference proteome</keyword>
<dbReference type="InterPro" id="IPR050398">
    <property type="entry name" value="HssS/ArlS-like"/>
</dbReference>